<feature type="compositionally biased region" description="Low complexity" evidence="1">
    <location>
        <begin position="315"/>
        <end position="328"/>
    </location>
</feature>
<organism evidence="3 4">
    <name type="scientific">Linnemannia exigua</name>
    <dbReference type="NCBI Taxonomy" id="604196"/>
    <lineage>
        <taxon>Eukaryota</taxon>
        <taxon>Fungi</taxon>
        <taxon>Fungi incertae sedis</taxon>
        <taxon>Mucoromycota</taxon>
        <taxon>Mortierellomycotina</taxon>
        <taxon>Mortierellomycetes</taxon>
        <taxon>Mortierellales</taxon>
        <taxon>Mortierellaceae</taxon>
        <taxon>Linnemannia</taxon>
    </lineage>
</organism>
<keyword evidence="2" id="KW-0472">Membrane</keyword>
<name>A0AAD4H7Y8_9FUNG</name>
<sequence>MRLFSSNKPSDNSSSRKTLSIWTLISVLVLLSAFLASNTSSSASAAPASGFCAECQTYAYVVQPCGGTFTADTIMIDGNYEPPQSVANCVCKAVIQRLLWNCAKCIQFSGKMVKTPPPTQYQTTCMKTWQIPVTTWESSYVGMVAPGTTSPLTKDGSVDPNPNPVGPGLPTGGPNPSTTTGSGNNNNNNNNGGTGTSSGTSPTNSDGSTSGNGESTGPNGTAIGISLGIIGVAAVAGGVAVVMMKRRRRRHTPLELDGTYVGLEDQWEKPARPQTPPMMPAPIANGGRGGGGGMRPSPFESRPPGSVSGGGSVVGGYDNSQYDQYDNYHQGGGSTVVGSNYGDYDDGYGGKQQQHGGYNQGYNQGYPPHDQGYPPHHDQGGYGHGHGHDYGYDHPVPTGAPYHGGR</sequence>
<dbReference type="EMBL" id="JAAAIL010000543">
    <property type="protein sequence ID" value="KAG0274944.1"/>
    <property type="molecule type" value="Genomic_DNA"/>
</dbReference>
<keyword evidence="2" id="KW-0812">Transmembrane</keyword>
<comment type="caution">
    <text evidence="3">The sequence shown here is derived from an EMBL/GenBank/DDBJ whole genome shotgun (WGS) entry which is preliminary data.</text>
</comment>
<dbReference type="PANTHER" id="PTHR37612:SF16">
    <property type="entry name" value="OS09G0425200 PROTEIN"/>
    <property type="match status" value="1"/>
</dbReference>
<dbReference type="Proteomes" id="UP001194580">
    <property type="component" value="Unassembled WGS sequence"/>
</dbReference>
<feature type="region of interest" description="Disordered" evidence="1">
    <location>
        <begin position="147"/>
        <end position="218"/>
    </location>
</feature>
<dbReference type="PANTHER" id="PTHR37612">
    <property type="entry name" value="FIBROIN HEAVY CHAIN FIB-H LIKE PROTEIN"/>
    <property type="match status" value="1"/>
</dbReference>
<feature type="transmembrane region" description="Helical" evidence="2">
    <location>
        <begin position="222"/>
        <end position="244"/>
    </location>
</feature>
<proteinExistence type="predicted"/>
<keyword evidence="4" id="KW-1185">Reference proteome</keyword>
<accession>A0AAD4H7Y8</accession>
<evidence type="ECO:0000313" key="4">
    <source>
        <dbReference type="Proteomes" id="UP001194580"/>
    </source>
</evidence>
<feature type="compositionally biased region" description="Low complexity" evidence="1">
    <location>
        <begin position="168"/>
        <end position="218"/>
    </location>
</feature>
<feature type="compositionally biased region" description="Low complexity" evidence="1">
    <location>
        <begin position="351"/>
        <end position="366"/>
    </location>
</feature>
<feature type="region of interest" description="Disordered" evidence="1">
    <location>
        <begin position="271"/>
        <end position="406"/>
    </location>
</feature>
<dbReference type="AlphaFoldDB" id="A0AAD4H7Y8"/>
<keyword evidence="2" id="KW-1133">Transmembrane helix</keyword>
<gene>
    <name evidence="3" type="ORF">BGZ95_009321</name>
</gene>
<evidence type="ECO:0000256" key="2">
    <source>
        <dbReference type="SAM" id="Phobius"/>
    </source>
</evidence>
<protein>
    <submittedName>
        <fullName evidence="3">Uncharacterized protein</fullName>
    </submittedName>
</protein>
<evidence type="ECO:0000256" key="1">
    <source>
        <dbReference type="SAM" id="MobiDB-lite"/>
    </source>
</evidence>
<reference evidence="3" key="1">
    <citation type="journal article" date="2020" name="Fungal Divers.">
        <title>Resolving the Mortierellaceae phylogeny through synthesis of multi-gene phylogenetics and phylogenomics.</title>
        <authorList>
            <person name="Vandepol N."/>
            <person name="Liber J."/>
            <person name="Desiro A."/>
            <person name="Na H."/>
            <person name="Kennedy M."/>
            <person name="Barry K."/>
            <person name="Grigoriev I.V."/>
            <person name="Miller A.N."/>
            <person name="O'Donnell K."/>
            <person name="Stajich J.E."/>
            <person name="Bonito G."/>
        </authorList>
    </citation>
    <scope>NUCLEOTIDE SEQUENCE</scope>
    <source>
        <strain evidence="3">NRRL 28262</strain>
    </source>
</reference>
<dbReference type="InterPro" id="IPR052258">
    <property type="entry name" value="Diverse_Func_Domain-Protein"/>
</dbReference>
<evidence type="ECO:0000313" key="3">
    <source>
        <dbReference type="EMBL" id="KAG0274944.1"/>
    </source>
</evidence>